<feature type="domain" description="Response regulatory" evidence="10">
    <location>
        <begin position="25"/>
        <end position="139"/>
    </location>
</feature>
<dbReference type="InterPro" id="IPR011006">
    <property type="entry name" value="CheY-like_superfamily"/>
</dbReference>
<reference evidence="11 12" key="1">
    <citation type="submission" date="2019-07" db="EMBL/GenBank/DDBJ databases">
        <title>Ln-dependent methylotrophs.</title>
        <authorList>
            <person name="Tani A."/>
        </authorList>
    </citation>
    <scope>NUCLEOTIDE SEQUENCE [LARGE SCALE GENOMIC DNA]</scope>
    <source>
        <strain evidence="11 12">SM89A</strain>
    </source>
</reference>
<evidence type="ECO:0000256" key="6">
    <source>
        <dbReference type="ARBA" id="ARBA00023163"/>
    </source>
</evidence>
<dbReference type="Gene3D" id="3.40.50.2300">
    <property type="match status" value="1"/>
</dbReference>
<feature type="domain" description="Sigma-54 factor interaction" evidence="9">
    <location>
        <begin position="160"/>
        <end position="390"/>
    </location>
</feature>
<comment type="caution">
    <text evidence="11">The sequence shown here is derived from an EMBL/GenBank/DDBJ whole genome shotgun (WGS) entry which is preliminary data.</text>
</comment>
<evidence type="ECO:0000256" key="7">
    <source>
        <dbReference type="PROSITE-ProRule" id="PRU00169"/>
    </source>
</evidence>
<dbReference type="Gene3D" id="1.10.8.60">
    <property type="match status" value="1"/>
</dbReference>
<keyword evidence="3" id="KW-0902">Two-component regulatory system</keyword>
<dbReference type="InterPro" id="IPR002078">
    <property type="entry name" value="Sigma_54_int"/>
</dbReference>
<evidence type="ECO:0000256" key="3">
    <source>
        <dbReference type="ARBA" id="ARBA00023012"/>
    </source>
</evidence>
<dbReference type="PANTHER" id="PTHR32071">
    <property type="entry name" value="TRANSCRIPTIONAL REGULATORY PROTEIN"/>
    <property type="match status" value="1"/>
</dbReference>
<dbReference type="InterPro" id="IPR027417">
    <property type="entry name" value="P-loop_NTPase"/>
</dbReference>
<feature type="compositionally biased region" description="Basic and acidic residues" evidence="8">
    <location>
        <begin position="484"/>
        <end position="493"/>
    </location>
</feature>
<feature type="region of interest" description="Disordered" evidence="8">
    <location>
        <begin position="474"/>
        <end position="493"/>
    </location>
</feature>
<dbReference type="Pfam" id="PF00158">
    <property type="entry name" value="Sigma54_activat"/>
    <property type="match status" value="1"/>
</dbReference>
<dbReference type="PRINTS" id="PR01590">
    <property type="entry name" value="HTHFIS"/>
</dbReference>
<evidence type="ECO:0000256" key="2">
    <source>
        <dbReference type="ARBA" id="ARBA00022840"/>
    </source>
</evidence>
<evidence type="ECO:0000313" key="12">
    <source>
        <dbReference type="Proteomes" id="UP000316781"/>
    </source>
</evidence>
<dbReference type="SMART" id="SM00382">
    <property type="entry name" value="AAA"/>
    <property type="match status" value="1"/>
</dbReference>
<name>A0A549SCC8_METSR</name>
<dbReference type="Pfam" id="PF02954">
    <property type="entry name" value="HTH_8"/>
    <property type="match status" value="1"/>
</dbReference>
<evidence type="ECO:0000256" key="4">
    <source>
        <dbReference type="ARBA" id="ARBA00023015"/>
    </source>
</evidence>
<sequence>MNDVGSASRSKVAVHSCREDLAPPVVMIVEDDAEMRWLLRNIFGNARIEAIEACDGGEAFELAQRRRPDAVLLDLRLPGGDGVEVLQRLRRYDMALPVIVITAYGTISSAMDALRSGAFDYLTKPFCNDHLLDTVLRAISQRERRTPLGGSDFRRGIMEMMGESAAIQRLVDQLEIVVGTDYSVLLLGETGTGKEVLARTLHASGRRKEAPLVTVDCGALVESLTDVELFGAEKGAYTGAYERRRGRFEIAGKGGTLFLDEIGNFSLIGQQALLRVLEERAIYRVGGNVPIPVDARIIAATNENLYAQVEDRRFRSDLYFRLAEYVVELPPLRSRKEDIALLARRFLGQAAKELERDPIDIAPDAIALLERHHWPGNVRELRNVVRRATLTATSLLSAEDVEASLQSSRSYRPTTMAGARRTTGKSLRRIVADQVRETERPALLDALDQAGGNKAQAARLLGMDYKTYRTKLKQLGSAAPAPDSRTEPGHASH</sequence>
<keyword evidence="4" id="KW-0805">Transcription regulation</keyword>
<dbReference type="Proteomes" id="UP000316781">
    <property type="component" value="Unassembled WGS sequence"/>
</dbReference>
<dbReference type="InterPro" id="IPR025662">
    <property type="entry name" value="Sigma_54_int_dom_ATP-bd_1"/>
</dbReference>
<keyword evidence="1" id="KW-0547">Nucleotide-binding</keyword>
<dbReference type="Pfam" id="PF25601">
    <property type="entry name" value="AAA_lid_14"/>
    <property type="match status" value="1"/>
</dbReference>
<dbReference type="CDD" id="cd00009">
    <property type="entry name" value="AAA"/>
    <property type="match status" value="1"/>
</dbReference>
<dbReference type="FunFam" id="3.40.50.300:FF:000006">
    <property type="entry name" value="DNA-binding transcriptional regulator NtrC"/>
    <property type="match status" value="1"/>
</dbReference>
<dbReference type="AlphaFoldDB" id="A0A549SCC8"/>
<dbReference type="SUPFAM" id="SSF46689">
    <property type="entry name" value="Homeodomain-like"/>
    <property type="match status" value="1"/>
</dbReference>
<dbReference type="InterPro" id="IPR009057">
    <property type="entry name" value="Homeodomain-like_sf"/>
</dbReference>
<dbReference type="EMBL" id="VJMF01000154">
    <property type="protein sequence ID" value="TRL20652.1"/>
    <property type="molecule type" value="Genomic_DNA"/>
</dbReference>
<dbReference type="GO" id="GO:0006355">
    <property type="term" value="P:regulation of DNA-templated transcription"/>
    <property type="evidence" value="ECO:0007669"/>
    <property type="project" value="InterPro"/>
</dbReference>
<dbReference type="PROSITE" id="PS50045">
    <property type="entry name" value="SIGMA54_INTERACT_4"/>
    <property type="match status" value="1"/>
</dbReference>
<dbReference type="SUPFAM" id="SSF52540">
    <property type="entry name" value="P-loop containing nucleoside triphosphate hydrolases"/>
    <property type="match status" value="1"/>
</dbReference>
<dbReference type="RefSeq" id="WP_142864788.1">
    <property type="nucleotide sequence ID" value="NZ_VJMF01000154.1"/>
</dbReference>
<dbReference type="GO" id="GO:0005524">
    <property type="term" value="F:ATP binding"/>
    <property type="evidence" value="ECO:0007669"/>
    <property type="project" value="UniProtKB-KW"/>
</dbReference>
<keyword evidence="2" id="KW-0067">ATP-binding</keyword>
<evidence type="ECO:0000256" key="5">
    <source>
        <dbReference type="ARBA" id="ARBA00023159"/>
    </source>
</evidence>
<dbReference type="PANTHER" id="PTHR32071:SF57">
    <property type="entry name" value="C4-DICARBOXYLATE TRANSPORT TRANSCRIPTIONAL REGULATORY PROTEIN DCTD"/>
    <property type="match status" value="1"/>
</dbReference>
<dbReference type="InterPro" id="IPR025944">
    <property type="entry name" value="Sigma_54_int_dom_CS"/>
</dbReference>
<feature type="modified residue" description="4-aspartylphosphate" evidence="7">
    <location>
        <position position="74"/>
    </location>
</feature>
<dbReference type="Gene3D" id="1.10.10.60">
    <property type="entry name" value="Homeodomain-like"/>
    <property type="match status" value="1"/>
</dbReference>
<dbReference type="GO" id="GO:0043565">
    <property type="term" value="F:sequence-specific DNA binding"/>
    <property type="evidence" value="ECO:0007669"/>
    <property type="project" value="InterPro"/>
</dbReference>
<organism evidence="11 12">
    <name type="scientific">Methylosinus sporium</name>
    <dbReference type="NCBI Taxonomy" id="428"/>
    <lineage>
        <taxon>Bacteria</taxon>
        <taxon>Pseudomonadati</taxon>
        <taxon>Pseudomonadota</taxon>
        <taxon>Alphaproteobacteria</taxon>
        <taxon>Hyphomicrobiales</taxon>
        <taxon>Methylocystaceae</taxon>
        <taxon>Methylosinus</taxon>
    </lineage>
</organism>
<accession>A0A549SCC8</accession>
<evidence type="ECO:0000256" key="8">
    <source>
        <dbReference type="SAM" id="MobiDB-lite"/>
    </source>
</evidence>
<gene>
    <name evidence="11" type="ORF">FM996_21825</name>
</gene>
<dbReference type="PROSITE" id="PS50110">
    <property type="entry name" value="RESPONSE_REGULATORY"/>
    <property type="match status" value="1"/>
</dbReference>
<dbReference type="SMART" id="SM00448">
    <property type="entry name" value="REC"/>
    <property type="match status" value="1"/>
</dbReference>
<dbReference type="Gene3D" id="3.40.50.300">
    <property type="entry name" value="P-loop containing nucleotide triphosphate hydrolases"/>
    <property type="match status" value="1"/>
</dbReference>
<keyword evidence="6" id="KW-0804">Transcription</keyword>
<dbReference type="PROSITE" id="PS00675">
    <property type="entry name" value="SIGMA54_INTERACT_1"/>
    <property type="match status" value="1"/>
</dbReference>
<dbReference type="GO" id="GO:0000160">
    <property type="term" value="P:phosphorelay signal transduction system"/>
    <property type="evidence" value="ECO:0007669"/>
    <property type="project" value="UniProtKB-KW"/>
</dbReference>
<dbReference type="InterPro" id="IPR003593">
    <property type="entry name" value="AAA+_ATPase"/>
</dbReference>
<evidence type="ECO:0000259" key="10">
    <source>
        <dbReference type="PROSITE" id="PS50110"/>
    </source>
</evidence>
<dbReference type="Pfam" id="PF00072">
    <property type="entry name" value="Response_reg"/>
    <property type="match status" value="1"/>
</dbReference>
<dbReference type="InterPro" id="IPR002197">
    <property type="entry name" value="HTH_Fis"/>
</dbReference>
<evidence type="ECO:0000259" key="9">
    <source>
        <dbReference type="PROSITE" id="PS50045"/>
    </source>
</evidence>
<proteinExistence type="predicted"/>
<dbReference type="InterPro" id="IPR001789">
    <property type="entry name" value="Sig_transdc_resp-reg_receiver"/>
</dbReference>
<dbReference type="SUPFAM" id="SSF52172">
    <property type="entry name" value="CheY-like"/>
    <property type="match status" value="1"/>
</dbReference>
<protein>
    <submittedName>
        <fullName evidence="11">Sigma-54-dependent Fis family transcriptional regulator</fullName>
    </submittedName>
</protein>
<keyword evidence="7" id="KW-0597">Phosphoprotein</keyword>
<dbReference type="InterPro" id="IPR058031">
    <property type="entry name" value="AAA_lid_NorR"/>
</dbReference>
<keyword evidence="5" id="KW-0010">Activator</keyword>
<evidence type="ECO:0000313" key="11">
    <source>
        <dbReference type="EMBL" id="TRL20652.1"/>
    </source>
</evidence>
<evidence type="ECO:0000256" key="1">
    <source>
        <dbReference type="ARBA" id="ARBA00022741"/>
    </source>
</evidence>
<dbReference type="PROSITE" id="PS00688">
    <property type="entry name" value="SIGMA54_INTERACT_3"/>
    <property type="match status" value="1"/>
</dbReference>